<organism evidence="1 2">
    <name type="scientific">Candidatus Frankia alpina</name>
    <dbReference type="NCBI Taxonomy" id="2699483"/>
    <lineage>
        <taxon>Bacteria</taxon>
        <taxon>Bacillati</taxon>
        <taxon>Actinomycetota</taxon>
        <taxon>Actinomycetes</taxon>
        <taxon>Frankiales</taxon>
        <taxon>Frankiaceae</taxon>
        <taxon>Frankia</taxon>
    </lineage>
</organism>
<keyword evidence="2" id="KW-1185">Reference proteome</keyword>
<proteinExistence type="predicted"/>
<dbReference type="Proteomes" id="UP000305282">
    <property type="component" value="Unassembled WGS sequence"/>
</dbReference>
<protein>
    <submittedName>
        <fullName evidence="1">IS1634 family transposase</fullName>
    </submittedName>
</protein>
<comment type="caution">
    <text evidence="1">The sequence shown here is derived from an EMBL/GenBank/DDBJ whole genome shotgun (WGS) entry which is preliminary data.</text>
</comment>
<reference evidence="1 2" key="1">
    <citation type="submission" date="2019-04" db="EMBL/GenBank/DDBJ databases">
        <title>Draft genome sequences for three unisolated Alnus-infective Frankia Sp+ strains, AgTrS, AiOr and AvVan, the first sequenced Frankia strains able to sporulate in-planta.</title>
        <authorList>
            <person name="Bethencourt L."/>
            <person name="Vautrin F."/>
            <person name="Taib N."/>
            <person name="Dubost A."/>
            <person name="Castro-Garcia L."/>
            <person name="Imbaud O."/>
            <person name="Abrouk D."/>
            <person name="Fournier P."/>
            <person name="Briolay J."/>
            <person name="Nguyen A."/>
            <person name="Normand P."/>
            <person name="Fernandez M.P."/>
            <person name="Brochier-Armanet C."/>
            <person name="Herrera-Belaroussi A."/>
        </authorList>
    </citation>
    <scope>NUCLEOTIDE SEQUENCE [LARGE SCALE GENOMIC DNA]</scope>
    <source>
        <strain evidence="1 2">AvVan</strain>
    </source>
</reference>
<dbReference type="OrthoDB" id="4748550at2"/>
<evidence type="ECO:0000313" key="1">
    <source>
        <dbReference type="EMBL" id="THJ37493.1"/>
    </source>
</evidence>
<evidence type="ECO:0000313" key="2">
    <source>
        <dbReference type="Proteomes" id="UP000305282"/>
    </source>
</evidence>
<dbReference type="RefSeq" id="WP_136449513.1">
    <property type="nucleotide sequence ID" value="NZ_SSXH01000832.1"/>
</dbReference>
<name>A0A4S5C0X6_9ACTN</name>
<accession>A0A4S5C0X6</accession>
<feature type="non-terminal residue" evidence="1">
    <location>
        <position position="530"/>
    </location>
</feature>
<dbReference type="InterPro" id="IPR047654">
    <property type="entry name" value="IS1634_transpos"/>
</dbReference>
<dbReference type="EMBL" id="SSXH01000832">
    <property type="protein sequence ID" value="THJ37493.1"/>
    <property type="molecule type" value="Genomic_DNA"/>
</dbReference>
<dbReference type="NCBIfam" id="NF033559">
    <property type="entry name" value="transpos_IS1634"/>
    <property type="match status" value="1"/>
</dbReference>
<dbReference type="PANTHER" id="PTHR34614">
    <property type="match status" value="1"/>
</dbReference>
<dbReference type="PANTHER" id="PTHR34614:SF2">
    <property type="entry name" value="TRANSPOSASE IS4-LIKE DOMAIN-CONTAINING PROTEIN"/>
    <property type="match status" value="1"/>
</dbReference>
<sequence>MASIVKKRISGKTYLYAATSARVDGQPRIVDQVYLGAEDEVIARLTGQAGGGDPALPAATVHRRFGDVAAVWSVLTRLDAIAVIDGVVGDAKVPGGTTVGTYVALAALNRICDPRSKAGFADWSATTSLGRITGLAARMVDHRRFWDAMDRVDLVQLDAVETALTRRMIDVFGLDTHGLVLDMTNFATFIDSTNTRAPVAARGKAKQKRYDLRLVGLGLVATRDGGIPLLSRVYPGSQPDVTQFTPMIEELARRYTTAVEAPGRLTLTFDAGQNSTPNFTRLAELGLRFVGSVPPSEHPGLLARPAGDRALVGGRYGEEGLTVLDARARVLGADRRVLLTHSPTLHAAQQVGFAQTLAKATGALDELAARLARGRTRRGRAAVEADIRSILAPRWVTRVLAVELTGDTPATFRLTWRRDETSQATLEEEIFGKRILVTDHDDWTVEQVIDAYRSQEDLEAGFRQAKDPHVVSFSPIRHFTDHKIRVHLFTCVFALAVAHLMRREAERAGLRLSVPALLGELGGIGETVLL</sequence>
<gene>
    <name evidence="1" type="ORF">E7Y31_21245</name>
</gene>
<dbReference type="AlphaFoldDB" id="A0A4S5C0X6"/>